<evidence type="ECO:0000313" key="3">
    <source>
        <dbReference type="Proteomes" id="UP000612899"/>
    </source>
</evidence>
<dbReference type="GO" id="GO:0016787">
    <property type="term" value="F:hydrolase activity"/>
    <property type="evidence" value="ECO:0007669"/>
    <property type="project" value="InterPro"/>
</dbReference>
<organism evidence="2 3">
    <name type="scientific">Rhizocola hellebori</name>
    <dbReference type="NCBI Taxonomy" id="1392758"/>
    <lineage>
        <taxon>Bacteria</taxon>
        <taxon>Bacillati</taxon>
        <taxon>Actinomycetota</taxon>
        <taxon>Actinomycetes</taxon>
        <taxon>Micromonosporales</taxon>
        <taxon>Micromonosporaceae</taxon>
        <taxon>Rhizocola</taxon>
    </lineage>
</organism>
<reference evidence="2" key="1">
    <citation type="submission" date="2021-01" db="EMBL/GenBank/DDBJ databases">
        <title>Whole genome shotgun sequence of Rhizocola hellebori NBRC 109834.</title>
        <authorList>
            <person name="Komaki H."/>
            <person name="Tamura T."/>
        </authorList>
    </citation>
    <scope>NUCLEOTIDE SEQUENCE</scope>
    <source>
        <strain evidence="2">NBRC 109834</strain>
    </source>
</reference>
<dbReference type="InterPro" id="IPR010662">
    <property type="entry name" value="RBBP9/YdeN"/>
</dbReference>
<protein>
    <recommendedName>
        <fullName evidence="4">Alpha/beta hydrolase</fullName>
    </recommendedName>
</protein>
<dbReference type="Gene3D" id="3.40.50.1820">
    <property type="entry name" value="alpha/beta hydrolase"/>
    <property type="match status" value="1"/>
</dbReference>
<dbReference type="AlphaFoldDB" id="A0A8J3QA33"/>
<name>A0A8J3QA33_9ACTN</name>
<dbReference type="Proteomes" id="UP000612899">
    <property type="component" value="Unassembled WGS sequence"/>
</dbReference>
<dbReference type="EMBL" id="BONY01000024">
    <property type="protein sequence ID" value="GIH06122.1"/>
    <property type="molecule type" value="Genomic_DNA"/>
</dbReference>
<gene>
    <name evidence="2" type="ORF">Rhe02_41890</name>
</gene>
<keyword evidence="3" id="KW-1185">Reference proteome</keyword>
<dbReference type="InterPro" id="IPR029058">
    <property type="entry name" value="AB_hydrolase_fold"/>
</dbReference>
<evidence type="ECO:0000256" key="1">
    <source>
        <dbReference type="SAM" id="MobiDB-lite"/>
    </source>
</evidence>
<evidence type="ECO:0000313" key="2">
    <source>
        <dbReference type="EMBL" id="GIH06122.1"/>
    </source>
</evidence>
<feature type="region of interest" description="Disordered" evidence="1">
    <location>
        <begin position="194"/>
        <end position="247"/>
    </location>
</feature>
<dbReference type="SUPFAM" id="SSF53474">
    <property type="entry name" value="alpha/beta-Hydrolases"/>
    <property type="match status" value="1"/>
</dbReference>
<sequence>MSAGPGAVIITVPGLRGRVDDHWQTQLAARRPDVLAVQPLGRNDPSLADRVAALEETVEAVGGPVIIVAHSAGALTTVHWAARHPGSARQVLGALLATPPDLDSPLPTEYPSLETLARHGWLPIPRQRLPFRSVVAASGNDALGDPQRVRALADAWGSRWHHLGAVGHLNPASGYGEWPQADLFIEELSTLEASDEFEPGHASSGQRTALSRPRRSRARLNPAHLRPGRRGREPGGESPDQPGHPPR</sequence>
<proteinExistence type="predicted"/>
<accession>A0A8J3QA33</accession>
<evidence type="ECO:0008006" key="4">
    <source>
        <dbReference type="Google" id="ProtNLM"/>
    </source>
</evidence>
<dbReference type="Pfam" id="PF06821">
    <property type="entry name" value="Ser_hydrolase"/>
    <property type="match status" value="1"/>
</dbReference>
<comment type="caution">
    <text evidence="2">The sequence shown here is derived from an EMBL/GenBank/DDBJ whole genome shotgun (WGS) entry which is preliminary data.</text>
</comment>